<protein>
    <submittedName>
        <fullName evidence="1">Uncharacterized protein</fullName>
    </submittedName>
</protein>
<evidence type="ECO:0000313" key="2">
    <source>
        <dbReference type="Proteomes" id="UP000078576"/>
    </source>
</evidence>
<dbReference type="Proteomes" id="UP000078576">
    <property type="component" value="Unassembled WGS sequence"/>
</dbReference>
<dbReference type="OrthoDB" id="5195223at2759"/>
<name>A0A194UWW9_CYTMA</name>
<proteinExistence type="predicted"/>
<sequence length="393" mass="45472">MTIIPSGPVEYGFLSSPNFPKPPPDNLNIYELGPNDLENYFIEKIHRKRGETLVKQDLKHVPMDVSLLSTLDQLVVYNPLKDCLYKYRAEDVPKEAVKELEGLANAQDFGIGCFEQLCEMLRRKIQDTAISENSKEDFGEGVEGAVAMLARLSLQVFPSVGSDHTELTIAKVHVVLVDGLGESHRYSHLLRPDVDLKYFLEEMDQKFPRYCDPYDQEAYRNWDARIQILRNSGWDGNPTLDRIEGLLSLHKAMENQDLSQWMYYSIREGGDSEELDIQDESSFRAMMDRAAKQDSPACLMRISEAKFRNIFVELRFLEEKQFALARENARIQDNDDHQHELQQPNVDVEENDKGGNDDPFFDPEPFWAHNRLTYFYDLDHNNPKHFDGQQQDD</sequence>
<gene>
    <name evidence="1" type="ORF">VP1G_03581</name>
</gene>
<reference evidence="2" key="1">
    <citation type="submission" date="2014-12" db="EMBL/GenBank/DDBJ databases">
        <title>Genome Sequence of Valsa Canker Pathogens Uncovers a Specific Adaption of Colonization on Woody Bark.</title>
        <authorList>
            <person name="Yin Z."/>
            <person name="Liu H."/>
            <person name="Gao X."/>
            <person name="Li Z."/>
            <person name="Song N."/>
            <person name="Ke X."/>
            <person name="Dai Q."/>
            <person name="Wu Y."/>
            <person name="Sun Y."/>
            <person name="Xu J.-R."/>
            <person name="Kang Z.K."/>
            <person name="Wang L."/>
            <person name="Huang L."/>
        </authorList>
    </citation>
    <scope>NUCLEOTIDE SEQUENCE [LARGE SCALE GENOMIC DNA]</scope>
    <source>
        <strain evidence="2">SXYL134</strain>
    </source>
</reference>
<evidence type="ECO:0000313" key="1">
    <source>
        <dbReference type="EMBL" id="KUI56217.1"/>
    </source>
</evidence>
<organism evidence="1 2">
    <name type="scientific">Cytospora mali</name>
    <name type="common">Apple Valsa canker fungus</name>
    <name type="synonym">Valsa mali</name>
    <dbReference type="NCBI Taxonomy" id="578113"/>
    <lineage>
        <taxon>Eukaryota</taxon>
        <taxon>Fungi</taxon>
        <taxon>Dikarya</taxon>
        <taxon>Ascomycota</taxon>
        <taxon>Pezizomycotina</taxon>
        <taxon>Sordariomycetes</taxon>
        <taxon>Sordariomycetidae</taxon>
        <taxon>Diaporthales</taxon>
        <taxon>Cytosporaceae</taxon>
        <taxon>Cytospora</taxon>
    </lineage>
</organism>
<keyword evidence="2" id="KW-1185">Reference proteome</keyword>
<dbReference type="AlphaFoldDB" id="A0A194UWW9"/>
<dbReference type="EMBL" id="KN714687">
    <property type="protein sequence ID" value="KUI56217.1"/>
    <property type="molecule type" value="Genomic_DNA"/>
</dbReference>
<accession>A0A194UWW9</accession>